<dbReference type="InterPro" id="IPR029033">
    <property type="entry name" value="His_PPase_superfam"/>
</dbReference>
<dbReference type="SUPFAM" id="SSF53254">
    <property type="entry name" value="Phosphoglycerate mutase-like"/>
    <property type="match status" value="1"/>
</dbReference>
<feature type="chain" id="PRO_5046475740" evidence="1">
    <location>
        <begin position="31"/>
        <end position="418"/>
    </location>
</feature>
<evidence type="ECO:0000313" key="2">
    <source>
        <dbReference type="EMBL" id="MDF4026326.1"/>
    </source>
</evidence>
<accession>A0ABT6BDU2</accession>
<protein>
    <submittedName>
        <fullName evidence="2">Histidine-type phosphatase</fullName>
    </submittedName>
</protein>
<dbReference type="InterPro" id="IPR033379">
    <property type="entry name" value="Acid_Pase_AS"/>
</dbReference>
<keyword evidence="1" id="KW-0732">Signal</keyword>
<name>A0ABT6BDU2_9GAMM</name>
<keyword evidence="3" id="KW-1185">Reference proteome</keyword>
<dbReference type="CDD" id="cd07061">
    <property type="entry name" value="HP_HAP_like"/>
    <property type="match status" value="1"/>
</dbReference>
<dbReference type="Pfam" id="PF00328">
    <property type="entry name" value="His_Phos_2"/>
    <property type="match status" value="1"/>
</dbReference>
<dbReference type="EMBL" id="JARJJS010000004">
    <property type="protein sequence ID" value="MDF4026326.1"/>
    <property type="molecule type" value="Genomic_DNA"/>
</dbReference>
<dbReference type="Gene3D" id="3.40.50.1240">
    <property type="entry name" value="Phosphoglycerate mutase-like"/>
    <property type="match status" value="2"/>
</dbReference>
<evidence type="ECO:0000256" key="1">
    <source>
        <dbReference type="SAM" id="SignalP"/>
    </source>
</evidence>
<dbReference type="InterPro" id="IPR000560">
    <property type="entry name" value="His_Pase_clade-2"/>
</dbReference>
<sequence>MRHAMTMPARTGWRHRVALLGLVLAMPVHAANDLRLDQVVMVYRHGVRSPLPGEIQVDDVHGAAWPAWPVPPSILTPHGREGVMAMARYDRAWMADAGLFPRDGCPAAGSVSIWANTDQRTIASGQAYGDAFAPGCGLTVGHRPQDSTDPLFNPVAAGAVGWDGRAALSSIRQATGGPDALTDRHREAMTTFARVMGCKPGDTPPVCQPATWKGHLGLSDDGKSLTLDGPIAVTSGTAEAILMAYLQGMPPDQVAWGRFDPAAFRALSQMHALLFDVHARPAYVAERVAALLGKRIATLLDDPNGPRLAVFVGSDNHIVALASRLGIHFQLPGYAKDDPPVGGAFVITVWRSGDGKRYVRTAYEAQAPDQLRQLQVLDLAHPPGRQALVPEACRADPSRCELGTLTETLRRSNVGAGP</sequence>
<proteinExistence type="predicted"/>
<feature type="signal peptide" evidence="1">
    <location>
        <begin position="1"/>
        <end position="30"/>
    </location>
</feature>
<reference evidence="2 3" key="1">
    <citation type="journal article" date="2024" name="Curr. Microbiol.">
        <title>Luteibacter sahnii sp. nov., A Novel Yellow-Colored Xanthomonadin Pigment Producing Probiotic Bacterium from Healthy Rice Seed Microbiome.</title>
        <authorList>
            <person name="Jaiswal G."/>
            <person name="Rana R."/>
            <person name="Nayak P.K."/>
            <person name="Chouhan R."/>
            <person name="Gandhi S.G."/>
            <person name="Patel H.K."/>
            <person name="Patil P.B."/>
        </authorList>
    </citation>
    <scope>NUCLEOTIDE SEQUENCE [LARGE SCALE GENOMIC DNA]</scope>
    <source>
        <strain evidence="2 3">PPL201</strain>
    </source>
</reference>
<dbReference type="Proteomes" id="UP001528850">
    <property type="component" value="Unassembled WGS sequence"/>
</dbReference>
<gene>
    <name evidence="2" type="ORF">P3W24_15235</name>
</gene>
<dbReference type="PROSITE" id="PS00616">
    <property type="entry name" value="HIS_ACID_PHOSPHAT_1"/>
    <property type="match status" value="1"/>
</dbReference>
<comment type="caution">
    <text evidence="2">The sequence shown here is derived from an EMBL/GenBank/DDBJ whole genome shotgun (WGS) entry which is preliminary data.</text>
</comment>
<organism evidence="2 3">
    <name type="scientific">Luteibacter sahnii</name>
    <dbReference type="NCBI Taxonomy" id="3021977"/>
    <lineage>
        <taxon>Bacteria</taxon>
        <taxon>Pseudomonadati</taxon>
        <taxon>Pseudomonadota</taxon>
        <taxon>Gammaproteobacteria</taxon>
        <taxon>Lysobacterales</taxon>
        <taxon>Rhodanobacteraceae</taxon>
        <taxon>Luteibacter</taxon>
    </lineage>
</organism>
<evidence type="ECO:0000313" key="3">
    <source>
        <dbReference type="Proteomes" id="UP001528850"/>
    </source>
</evidence>